<gene>
    <name evidence="2" type="ORF">PGLA1383_LOCUS54911</name>
</gene>
<keyword evidence="1" id="KW-0732">Signal</keyword>
<organism evidence="2 3">
    <name type="scientific">Polarella glacialis</name>
    <name type="common">Dinoflagellate</name>
    <dbReference type="NCBI Taxonomy" id="89957"/>
    <lineage>
        <taxon>Eukaryota</taxon>
        <taxon>Sar</taxon>
        <taxon>Alveolata</taxon>
        <taxon>Dinophyceae</taxon>
        <taxon>Suessiales</taxon>
        <taxon>Suessiaceae</taxon>
        <taxon>Polarella</taxon>
    </lineage>
</organism>
<evidence type="ECO:0000313" key="3">
    <source>
        <dbReference type="Proteomes" id="UP000654075"/>
    </source>
</evidence>
<evidence type="ECO:0000256" key="1">
    <source>
        <dbReference type="SAM" id="SignalP"/>
    </source>
</evidence>
<dbReference type="PANTHER" id="PTHR40036">
    <property type="entry name" value="MACROCIN O-METHYLTRANSFERASE"/>
    <property type="match status" value="1"/>
</dbReference>
<dbReference type="Pfam" id="PF05711">
    <property type="entry name" value="TylF"/>
    <property type="match status" value="1"/>
</dbReference>
<reference evidence="2" key="1">
    <citation type="submission" date="2021-02" db="EMBL/GenBank/DDBJ databases">
        <authorList>
            <person name="Dougan E. K."/>
            <person name="Rhodes N."/>
            <person name="Thang M."/>
            <person name="Chan C."/>
        </authorList>
    </citation>
    <scope>NUCLEOTIDE SEQUENCE</scope>
</reference>
<feature type="signal peptide" evidence="1">
    <location>
        <begin position="1"/>
        <end position="30"/>
    </location>
</feature>
<dbReference type="AlphaFoldDB" id="A0A813HR06"/>
<accession>A0A813HR06</accession>
<proteinExistence type="predicted"/>
<dbReference type="OrthoDB" id="198715at2759"/>
<evidence type="ECO:0008006" key="4">
    <source>
        <dbReference type="Google" id="ProtNLM"/>
    </source>
</evidence>
<name>A0A813HR06_POLGL</name>
<evidence type="ECO:0000313" key="2">
    <source>
        <dbReference type="EMBL" id="CAE8639936.1"/>
    </source>
</evidence>
<dbReference type="PANTHER" id="PTHR40036:SF1">
    <property type="entry name" value="MACROCIN O-METHYLTRANSFERASE"/>
    <property type="match status" value="1"/>
</dbReference>
<comment type="caution">
    <text evidence="2">The sequence shown here is derived from an EMBL/GenBank/DDBJ whole genome shotgun (WGS) entry which is preliminary data.</text>
</comment>
<keyword evidence="3" id="KW-1185">Reference proteome</keyword>
<dbReference type="InterPro" id="IPR029063">
    <property type="entry name" value="SAM-dependent_MTases_sf"/>
</dbReference>
<dbReference type="Proteomes" id="UP000654075">
    <property type="component" value="Unassembled WGS sequence"/>
</dbReference>
<feature type="chain" id="PRO_5032268632" description="Macrocin O-methyltransferase" evidence="1">
    <location>
        <begin position="31"/>
        <end position="335"/>
    </location>
</feature>
<dbReference type="InterPro" id="IPR008884">
    <property type="entry name" value="TylF_MeTrfase"/>
</dbReference>
<dbReference type="Gene3D" id="3.40.50.150">
    <property type="entry name" value="Vaccinia Virus protein VP39"/>
    <property type="match status" value="1"/>
</dbReference>
<protein>
    <recommendedName>
        <fullName evidence="4">Macrocin O-methyltransferase</fullName>
    </recommendedName>
</protein>
<sequence length="335" mass="37815">MPQCRSLRLATRCAQFLSVAILVCAWPCKGRRPQIPIGSVNRFSKGFGGVYLQNCSMSALRRLDIDLPYCRQLKGYARRTISGAYNQISAMTMGSWHQARLSFEAVSNMNGAGVDGDIVELGVWRGGMSALMMFSNLKADLSRHFWLYDTFDGMPPPDDKDDAFSHEAWNEFQSGERTSWVENGKWQYGSLDRVKRTVRGTGYPMEKIHFVKGRVEDTLRPGLDMPGRIAVLRIDTNFYSSTKAILQALWGRVSPCGMMIVDDYFQYGGQRDAMRDFFAGRHQLEELDSNERVMKDVFSAMLPNLVFFKNASVQLCHFEGVLGGLFAVSQGYQPL</sequence>
<dbReference type="EMBL" id="CAJNNV010032418">
    <property type="protein sequence ID" value="CAE8639936.1"/>
    <property type="molecule type" value="Genomic_DNA"/>
</dbReference>